<evidence type="ECO:0000313" key="12">
    <source>
        <dbReference type="WBParaSite" id="PDA_v2.g5060.t1"/>
    </source>
</evidence>
<evidence type="ECO:0000256" key="1">
    <source>
        <dbReference type="ARBA" id="ARBA00004167"/>
    </source>
</evidence>
<evidence type="ECO:0000256" key="3">
    <source>
        <dbReference type="ARBA" id="ARBA00012544"/>
    </source>
</evidence>
<organism evidence="11 12">
    <name type="scientific">Panagrolaimus davidi</name>
    <dbReference type="NCBI Taxonomy" id="227884"/>
    <lineage>
        <taxon>Eukaryota</taxon>
        <taxon>Metazoa</taxon>
        <taxon>Ecdysozoa</taxon>
        <taxon>Nematoda</taxon>
        <taxon>Chromadorea</taxon>
        <taxon>Rhabditida</taxon>
        <taxon>Tylenchina</taxon>
        <taxon>Panagrolaimomorpha</taxon>
        <taxon>Panagrolaimoidea</taxon>
        <taxon>Panagrolaimidae</taxon>
        <taxon>Panagrolaimus</taxon>
    </lineage>
</organism>
<dbReference type="AlphaFoldDB" id="A0A914QTN9"/>
<keyword evidence="9" id="KW-0472">Membrane</keyword>
<dbReference type="InterPro" id="IPR050271">
    <property type="entry name" value="UDP-glycosyltransferase"/>
</dbReference>
<evidence type="ECO:0000256" key="5">
    <source>
        <dbReference type="ARBA" id="ARBA00022679"/>
    </source>
</evidence>
<dbReference type="Pfam" id="PF00201">
    <property type="entry name" value="UDPGT"/>
    <property type="match status" value="1"/>
</dbReference>
<keyword evidence="7" id="KW-0732">Signal</keyword>
<comment type="catalytic activity">
    <reaction evidence="10">
        <text>glucuronate acceptor + UDP-alpha-D-glucuronate = acceptor beta-D-glucuronoside + UDP + H(+)</text>
        <dbReference type="Rhea" id="RHEA:21032"/>
        <dbReference type="ChEBI" id="CHEBI:15378"/>
        <dbReference type="ChEBI" id="CHEBI:58052"/>
        <dbReference type="ChEBI" id="CHEBI:58223"/>
        <dbReference type="ChEBI" id="CHEBI:132367"/>
        <dbReference type="ChEBI" id="CHEBI:132368"/>
        <dbReference type="EC" id="2.4.1.17"/>
    </reaction>
</comment>
<dbReference type="EC" id="2.4.1.17" evidence="3"/>
<comment type="similarity">
    <text evidence="2">Belongs to the UDP-glycosyltransferase family.</text>
</comment>
<keyword evidence="5" id="KW-0808">Transferase</keyword>
<evidence type="ECO:0000256" key="9">
    <source>
        <dbReference type="ARBA" id="ARBA00023136"/>
    </source>
</evidence>
<evidence type="ECO:0000256" key="6">
    <source>
        <dbReference type="ARBA" id="ARBA00022692"/>
    </source>
</evidence>
<dbReference type="FunFam" id="3.40.50.2000:FF:000038">
    <property type="entry name" value="UDP-GlucuronosylTransferase"/>
    <property type="match status" value="1"/>
</dbReference>
<dbReference type="CDD" id="cd03784">
    <property type="entry name" value="GT1_Gtf-like"/>
    <property type="match status" value="1"/>
</dbReference>
<dbReference type="InterPro" id="IPR002213">
    <property type="entry name" value="UDP_glucos_trans"/>
</dbReference>
<sequence>MGVEQIKKYADPEFSRSEVLANARYIFANTDEYMDFPRPISHKIIYIGGITCDVNNANSENLSDEYKHIFDSAEDGVVLVSFGSLAKSSEMPLENKEAFIKTFEKFPKINFIWKYENENDSIGNDLPNVFKQKWLPQKEILAHPKLLAFITHGGMNSVIEAAHYGVPLIAISLFVDQHRNAKMLEYRKTTIIVPKTDITESNLVNALTTLTQGESGKEYRQKAKTLASMLSSRPMQPKERFLKYL</sequence>
<accession>A0A914QTN9</accession>
<keyword evidence="11" id="KW-1185">Reference proteome</keyword>
<evidence type="ECO:0000256" key="8">
    <source>
        <dbReference type="ARBA" id="ARBA00022989"/>
    </source>
</evidence>
<evidence type="ECO:0000256" key="10">
    <source>
        <dbReference type="ARBA" id="ARBA00047475"/>
    </source>
</evidence>
<dbReference type="Gene3D" id="3.40.50.2000">
    <property type="entry name" value="Glycogen Phosphorylase B"/>
    <property type="match status" value="1"/>
</dbReference>
<dbReference type="GO" id="GO:0016020">
    <property type="term" value="C:membrane"/>
    <property type="evidence" value="ECO:0007669"/>
    <property type="project" value="UniProtKB-SubCell"/>
</dbReference>
<evidence type="ECO:0000313" key="11">
    <source>
        <dbReference type="Proteomes" id="UP000887578"/>
    </source>
</evidence>
<dbReference type="Proteomes" id="UP000887578">
    <property type="component" value="Unplaced"/>
</dbReference>
<comment type="subcellular location">
    <subcellularLocation>
        <location evidence="1">Membrane</location>
        <topology evidence="1">Single-pass membrane protein</topology>
    </subcellularLocation>
</comment>
<dbReference type="SUPFAM" id="SSF53756">
    <property type="entry name" value="UDP-Glycosyltransferase/glycogen phosphorylase"/>
    <property type="match status" value="1"/>
</dbReference>
<evidence type="ECO:0000256" key="4">
    <source>
        <dbReference type="ARBA" id="ARBA00022676"/>
    </source>
</evidence>
<protein>
    <recommendedName>
        <fullName evidence="3">glucuronosyltransferase</fullName>
        <ecNumber evidence="3">2.4.1.17</ecNumber>
    </recommendedName>
</protein>
<keyword evidence="6" id="KW-0812">Transmembrane</keyword>
<evidence type="ECO:0000256" key="7">
    <source>
        <dbReference type="ARBA" id="ARBA00022729"/>
    </source>
</evidence>
<dbReference type="PANTHER" id="PTHR48043">
    <property type="entry name" value="EG:EG0003.4 PROTEIN-RELATED"/>
    <property type="match status" value="1"/>
</dbReference>
<name>A0A914QTN9_9BILA</name>
<evidence type="ECO:0000256" key="2">
    <source>
        <dbReference type="ARBA" id="ARBA00009995"/>
    </source>
</evidence>
<dbReference type="WBParaSite" id="PDA_v2.g5060.t1">
    <property type="protein sequence ID" value="PDA_v2.g5060.t1"/>
    <property type="gene ID" value="PDA_v2.g5060"/>
</dbReference>
<keyword evidence="4" id="KW-0328">Glycosyltransferase</keyword>
<reference evidence="12" key="1">
    <citation type="submission" date="2022-11" db="UniProtKB">
        <authorList>
            <consortium name="WormBaseParasite"/>
        </authorList>
    </citation>
    <scope>IDENTIFICATION</scope>
</reference>
<keyword evidence="8" id="KW-1133">Transmembrane helix</keyword>
<dbReference type="GO" id="GO:0015020">
    <property type="term" value="F:glucuronosyltransferase activity"/>
    <property type="evidence" value="ECO:0007669"/>
    <property type="project" value="UniProtKB-EC"/>
</dbReference>
<dbReference type="PANTHER" id="PTHR48043:SF145">
    <property type="entry name" value="FI06409P-RELATED"/>
    <property type="match status" value="1"/>
</dbReference>
<proteinExistence type="inferred from homology"/>